<accession>A0A2T2WQ88</accession>
<sequence length="162" mass="18458">MWISIEEMNPLTSLNAIEGARPHISLAVCDVKTPHNVKQVLFRQRNLAPFPIRFDAVGCFPTTGTLFLSPVMSASLWRIHEDIAWTLSQTGIELIPYYRPQHWMPHCSLGLNLYGTNMTTAFERIGHIFVPLSGKVTEIGIIEVMHKEQRHVKSLEILRVKL</sequence>
<organism evidence="1 2">
    <name type="scientific">Sulfobacillus thermosulfidooxidans</name>
    <dbReference type="NCBI Taxonomy" id="28034"/>
    <lineage>
        <taxon>Bacteria</taxon>
        <taxon>Bacillati</taxon>
        <taxon>Bacillota</taxon>
        <taxon>Clostridia</taxon>
        <taxon>Eubacteriales</taxon>
        <taxon>Clostridiales Family XVII. Incertae Sedis</taxon>
        <taxon>Sulfobacillus</taxon>
    </lineage>
</organism>
<dbReference type="PANTHER" id="PTHR36039:SF2">
    <property type="entry name" value="RNA LIGASE_CYCLIC NUCLEOTIDE PHOSPHODIESTERASE FAMILY PROTEIN"/>
    <property type="match status" value="1"/>
</dbReference>
<dbReference type="Proteomes" id="UP000242705">
    <property type="component" value="Unassembled WGS sequence"/>
</dbReference>
<dbReference type="Pfam" id="PF13563">
    <property type="entry name" value="2_5_RNA_ligase2"/>
    <property type="match status" value="1"/>
</dbReference>
<protein>
    <recommendedName>
        <fullName evidence="3">2'-5' RNA ligase superfamily protein</fullName>
    </recommendedName>
</protein>
<dbReference type="PANTHER" id="PTHR36039">
    <property type="match status" value="1"/>
</dbReference>
<comment type="caution">
    <text evidence="1">The sequence shown here is derived from an EMBL/GenBank/DDBJ whole genome shotgun (WGS) entry which is preliminary data.</text>
</comment>
<dbReference type="EMBL" id="PXYX01000055">
    <property type="protein sequence ID" value="PSR24401.1"/>
    <property type="molecule type" value="Genomic_DNA"/>
</dbReference>
<evidence type="ECO:0000313" key="2">
    <source>
        <dbReference type="Proteomes" id="UP000242705"/>
    </source>
</evidence>
<name>A0A2T2WQ88_SULTH</name>
<evidence type="ECO:0008006" key="3">
    <source>
        <dbReference type="Google" id="ProtNLM"/>
    </source>
</evidence>
<dbReference type="Gene3D" id="3.90.1140.10">
    <property type="entry name" value="Cyclic phosphodiesterase"/>
    <property type="match status" value="1"/>
</dbReference>
<dbReference type="SUPFAM" id="SSF55144">
    <property type="entry name" value="LigT-like"/>
    <property type="match status" value="1"/>
</dbReference>
<evidence type="ECO:0000313" key="1">
    <source>
        <dbReference type="EMBL" id="PSR24401.1"/>
    </source>
</evidence>
<proteinExistence type="predicted"/>
<reference evidence="1 2" key="1">
    <citation type="journal article" date="2014" name="BMC Genomics">
        <title>Comparison of environmental and isolate Sulfobacillus genomes reveals diverse carbon, sulfur, nitrogen, and hydrogen metabolisms.</title>
        <authorList>
            <person name="Justice N.B."/>
            <person name="Norman A."/>
            <person name="Brown C.T."/>
            <person name="Singh A."/>
            <person name="Thomas B.C."/>
            <person name="Banfield J.F."/>
        </authorList>
    </citation>
    <scope>NUCLEOTIDE SEQUENCE [LARGE SCALE GENOMIC DNA]</scope>
    <source>
        <strain evidence="1">AMDSBA5</strain>
    </source>
</reference>
<gene>
    <name evidence="1" type="ORF">C7B47_14915</name>
</gene>
<dbReference type="InterPro" id="IPR009097">
    <property type="entry name" value="Cyclic_Pdiesterase"/>
</dbReference>
<dbReference type="AlphaFoldDB" id="A0A2T2WQ88"/>